<dbReference type="Gene3D" id="1.10.10.10">
    <property type="entry name" value="Winged helix-like DNA-binding domain superfamily/Winged helix DNA-binding domain"/>
    <property type="match status" value="1"/>
</dbReference>
<gene>
    <name evidence="6" type="ORF">EIP75_17460</name>
</gene>
<dbReference type="Proteomes" id="UP000269265">
    <property type="component" value="Unassembled WGS sequence"/>
</dbReference>
<keyword evidence="1" id="KW-0805">Transcription regulation</keyword>
<evidence type="ECO:0000313" key="6">
    <source>
        <dbReference type="EMBL" id="RRS03107.1"/>
    </source>
</evidence>
<keyword evidence="2" id="KW-0238">DNA-binding</keyword>
<dbReference type="Gene3D" id="3.30.450.40">
    <property type="match status" value="1"/>
</dbReference>
<dbReference type="InterPro" id="IPR014757">
    <property type="entry name" value="Tscrpt_reg_IclR_C"/>
</dbReference>
<dbReference type="EMBL" id="RSED01000015">
    <property type="protein sequence ID" value="RRS03107.1"/>
    <property type="molecule type" value="Genomic_DNA"/>
</dbReference>
<evidence type="ECO:0000256" key="2">
    <source>
        <dbReference type="ARBA" id="ARBA00023125"/>
    </source>
</evidence>
<evidence type="ECO:0000259" key="4">
    <source>
        <dbReference type="PROSITE" id="PS51077"/>
    </source>
</evidence>
<dbReference type="AlphaFoldDB" id="A0A426V837"/>
<dbReference type="FunFam" id="1.10.10.10:FF:000056">
    <property type="entry name" value="IclR family transcriptional regulator"/>
    <property type="match status" value="1"/>
</dbReference>
<dbReference type="SMART" id="SM00346">
    <property type="entry name" value="HTH_ICLR"/>
    <property type="match status" value="1"/>
</dbReference>
<dbReference type="Pfam" id="PF01614">
    <property type="entry name" value="IclR_C"/>
    <property type="match status" value="1"/>
</dbReference>
<dbReference type="PROSITE" id="PS51077">
    <property type="entry name" value="HTH_ICLR"/>
    <property type="match status" value="1"/>
</dbReference>
<feature type="domain" description="IclR-ED" evidence="5">
    <location>
        <begin position="78"/>
        <end position="246"/>
    </location>
</feature>
<reference evidence="6 7" key="1">
    <citation type="submission" date="2018-12" db="EMBL/GenBank/DDBJ databases">
        <title>The whole draft genome of Aquabacterium sp. SJQ9.</title>
        <authorList>
            <person name="Sun L."/>
            <person name="Gao X."/>
            <person name="Chen W."/>
            <person name="Huang K."/>
        </authorList>
    </citation>
    <scope>NUCLEOTIDE SEQUENCE [LARGE SCALE GENOMIC DNA]</scope>
    <source>
        <strain evidence="6 7">SJQ9</strain>
    </source>
</reference>
<dbReference type="PANTHER" id="PTHR30136:SF24">
    <property type="entry name" value="HTH-TYPE TRANSCRIPTIONAL REPRESSOR ALLR"/>
    <property type="match status" value="1"/>
</dbReference>
<organism evidence="6 7">
    <name type="scientific">Aquabacterium soli</name>
    <dbReference type="NCBI Taxonomy" id="2493092"/>
    <lineage>
        <taxon>Bacteria</taxon>
        <taxon>Pseudomonadati</taxon>
        <taxon>Pseudomonadota</taxon>
        <taxon>Betaproteobacteria</taxon>
        <taxon>Burkholderiales</taxon>
        <taxon>Aquabacterium</taxon>
    </lineage>
</organism>
<dbReference type="InterPro" id="IPR036388">
    <property type="entry name" value="WH-like_DNA-bd_sf"/>
</dbReference>
<sequence length="255" mass="27523">MEGNPMNDPKSPPTSIQVMSRMFALLDTLAQGQEAVSLKYISAQTGLHPSTAHRILNDLAVGRYVERAGPGSYRLGLRLLELGNLVRTRLDLREEAAKPMQDLHRQLGLPISLYARQDHEAVLLTRTAQERHGIQLQRVSTQRSGLTESVVGRSMLSKDSAAQIHHLCQQSGQRPEAVSLDVQQLRQNGVLVGPDESLVGQSCTAAPLYNDAGLVVGALAISAPPNPELSQAVREASERISTQLGWTVGDASATA</sequence>
<dbReference type="SUPFAM" id="SSF46785">
    <property type="entry name" value="Winged helix' DNA-binding domain"/>
    <property type="match status" value="1"/>
</dbReference>
<dbReference type="InterPro" id="IPR036390">
    <property type="entry name" value="WH_DNA-bd_sf"/>
</dbReference>
<feature type="domain" description="HTH iclR-type" evidence="4">
    <location>
        <begin position="16"/>
        <end position="77"/>
    </location>
</feature>
<keyword evidence="7" id="KW-1185">Reference proteome</keyword>
<dbReference type="GO" id="GO:0045892">
    <property type="term" value="P:negative regulation of DNA-templated transcription"/>
    <property type="evidence" value="ECO:0007669"/>
    <property type="project" value="TreeGrafter"/>
</dbReference>
<name>A0A426V837_9BURK</name>
<dbReference type="InterPro" id="IPR005471">
    <property type="entry name" value="Tscrpt_reg_IclR_N"/>
</dbReference>
<dbReference type="SUPFAM" id="SSF55781">
    <property type="entry name" value="GAF domain-like"/>
    <property type="match status" value="1"/>
</dbReference>
<evidence type="ECO:0000259" key="5">
    <source>
        <dbReference type="PROSITE" id="PS51078"/>
    </source>
</evidence>
<dbReference type="InterPro" id="IPR050707">
    <property type="entry name" value="HTH_MetabolicPath_Reg"/>
</dbReference>
<proteinExistence type="predicted"/>
<protein>
    <submittedName>
        <fullName evidence="6">IclR family transcriptional regulator</fullName>
    </submittedName>
</protein>
<evidence type="ECO:0000256" key="3">
    <source>
        <dbReference type="ARBA" id="ARBA00023163"/>
    </source>
</evidence>
<dbReference type="Pfam" id="PF09339">
    <property type="entry name" value="HTH_IclR"/>
    <property type="match status" value="1"/>
</dbReference>
<dbReference type="GO" id="GO:0003677">
    <property type="term" value="F:DNA binding"/>
    <property type="evidence" value="ECO:0007669"/>
    <property type="project" value="UniProtKB-KW"/>
</dbReference>
<evidence type="ECO:0000313" key="7">
    <source>
        <dbReference type="Proteomes" id="UP000269265"/>
    </source>
</evidence>
<evidence type="ECO:0000256" key="1">
    <source>
        <dbReference type="ARBA" id="ARBA00023015"/>
    </source>
</evidence>
<comment type="caution">
    <text evidence="6">The sequence shown here is derived from an EMBL/GenBank/DDBJ whole genome shotgun (WGS) entry which is preliminary data.</text>
</comment>
<keyword evidence="3" id="KW-0804">Transcription</keyword>
<dbReference type="PANTHER" id="PTHR30136">
    <property type="entry name" value="HELIX-TURN-HELIX TRANSCRIPTIONAL REGULATOR, ICLR FAMILY"/>
    <property type="match status" value="1"/>
</dbReference>
<accession>A0A426V837</accession>
<dbReference type="GO" id="GO:0003700">
    <property type="term" value="F:DNA-binding transcription factor activity"/>
    <property type="evidence" value="ECO:0007669"/>
    <property type="project" value="TreeGrafter"/>
</dbReference>
<dbReference type="PROSITE" id="PS51078">
    <property type="entry name" value="ICLR_ED"/>
    <property type="match status" value="1"/>
</dbReference>
<dbReference type="InterPro" id="IPR029016">
    <property type="entry name" value="GAF-like_dom_sf"/>
</dbReference>